<organism evidence="3 4">
    <name type="scientific">Tetrabaena socialis</name>
    <dbReference type="NCBI Taxonomy" id="47790"/>
    <lineage>
        <taxon>Eukaryota</taxon>
        <taxon>Viridiplantae</taxon>
        <taxon>Chlorophyta</taxon>
        <taxon>core chlorophytes</taxon>
        <taxon>Chlorophyceae</taxon>
        <taxon>CS clade</taxon>
        <taxon>Chlamydomonadales</taxon>
        <taxon>Tetrabaenaceae</taxon>
        <taxon>Tetrabaena</taxon>
    </lineage>
</organism>
<keyword evidence="4" id="KW-1185">Reference proteome</keyword>
<feature type="coiled-coil region" evidence="1">
    <location>
        <begin position="128"/>
        <end position="155"/>
    </location>
</feature>
<sequence length="318" mass="32844">MYAPQAAASSMVAALSGGASWGMADAEVDAADLDDPDSIDWRALVASGHKLNDKQQKLAEKIRAREWKLSNLTTENQRISAKEKQEGGLTQGQATTLARNEQCQEVTRGIAGAAASGKDVPRSGLAHSADIMCAMEKLSEEVEDLDEEMRESIRDALLNKKRASEAAAAGGGGARKRRGRADSDDDGGSDSDDEFFDRTAGGAAAAAAKGAAAKRLRGGVGATVGGKVVTSVESAEGLYGKRWVAGCGKRVPGRARGGGGGGGGAAEAAVAADLEVLAAARRRREELAEAEAAEAAEWKPPVGQRGDGRTTLHDKLGY</sequence>
<evidence type="ECO:0000256" key="2">
    <source>
        <dbReference type="SAM" id="MobiDB-lite"/>
    </source>
</evidence>
<feature type="compositionally biased region" description="Basic and acidic residues" evidence="2">
    <location>
        <begin position="306"/>
        <end position="318"/>
    </location>
</feature>
<keyword evidence="1" id="KW-0175">Coiled coil</keyword>
<feature type="compositionally biased region" description="Acidic residues" evidence="2">
    <location>
        <begin position="183"/>
        <end position="195"/>
    </location>
</feature>
<reference evidence="3 4" key="1">
    <citation type="journal article" date="2017" name="Mol. Biol. Evol.">
        <title>The 4-celled Tetrabaena socialis nuclear genome reveals the essential components for genetic control of cell number at the origin of multicellularity in the volvocine lineage.</title>
        <authorList>
            <person name="Featherston J."/>
            <person name="Arakaki Y."/>
            <person name="Hanschen E.R."/>
            <person name="Ferris P.J."/>
            <person name="Michod R.E."/>
            <person name="Olson B.J.S.C."/>
            <person name="Nozaki H."/>
            <person name="Durand P.M."/>
        </authorList>
    </citation>
    <scope>NUCLEOTIDE SEQUENCE [LARGE SCALE GENOMIC DNA]</scope>
    <source>
        <strain evidence="3 4">NIES-571</strain>
    </source>
</reference>
<evidence type="ECO:0000256" key="1">
    <source>
        <dbReference type="SAM" id="Coils"/>
    </source>
</evidence>
<evidence type="ECO:0000313" key="3">
    <source>
        <dbReference type="EMBL" id="PNH06341.1"/>
    </source>
</evidence>
<protein>
    <submittedName>
        <fullName evidence="3">Uncharacterized protein</fullName>
    </submittedName>
</protein>
<gene>
    <name evidence="3" type="ORF">TSOC_007344</name>
</gene>
<dbReference type="Proteomes" id="UP000236333">
    <property type="component" value="Unassembled WGS sequence"/>
</dbReference>
<feature type="region of interest" description="Disordered" evidence="2">
    <location>
        <begin position="161"/>
        <end position="196"/>
    </location>
</feature>
<comment type="caution">
    <text evidence="3">The sequence shown here is derived from an EMBL/GenBank/DDBJ whole genome shotgun (WGS) entry which is preliminary data.</text>
</comment>
<accession>A0A2J8A1D9</accession>
<evidence type="ECO:0000313" key="4">
    <source>
        <dbReference type="Proteomes" id="UP000236333"/>
    </source>
</evidence>
<proteinExistence type="predicted"/>
<name>A0A2J8A1D9_9CHLO</name>
<feature type="region of interest" description="Disordered" evidence="2">
    <location>
        <begin position="291"/>
        <end position="318"/>
    </location>
</feature>
<dbReference type="AlphaFoldDB" id="A0A2J8A1D9"/>
<dbReference type="EMBL" id="PGGS01000242">
    <property type="protein sequence ID" value="PNH06341.1"/>
    <property type="molecule type" value="Genomic_DNA"/>
</dbReference>
<dbReference type="OrthoDB" id="444265at2759"/>